<feature type="domain" description="Poly A polymerase head" evidence="5">
    <location>
        <begin position="35"/>
        <end position="118"/>
    </location>
</feature>
<keyword evidence="7" id="KW-1185">Reference proteome</keyword>
<dbReference type="Proteomes" id="UP001157418">
    <property type="component" value="Unassembled WGS sequence"/>
</dbReference>
<evidence type="ECO:0000256" key="4">
    <source>
        <dbReference type="RuleBase" id="RU003953"/>
    </source>
</evidence>
<reference evidence="6 7" key="1">
    <citation type="submission" date="2022-01" db="EMBL/GenBank/DDBJ databases">
        <authorList>
            <person name="Xiong W."/>
            <person name="Schranz E."/>
        </authorList>
    </citation>
    <scope>NUCLEOTIDE SEQUENCE [LARGE SCALE GENOMIC DNA]</scope>
</reference>
<evidence type="ECO:0000256" key="3">
    <source>
        <dbReference type="ARBA" id="ARBA00022884"/>
    </source>
</evidence>
<dbReference type="GO" id="GO:0052927">
    <property type="term" value="F:CC tRNA cytidylyltransferase activity"/>
    <property type="evidence" value="ECO:0007669"/>
    <property type="project" value="TreeGrafter"/>
</dbReference>
<dbReference type="Pfam" id="PF01743">
    <property type="entry name" value="PolyA_pol"/>
    <property type="match status" value="1"/>
</dbReference>
<evidence type="ECO:0000313" key="6">
    <source>
        <dbReference type="EMBL" id="CAH1447661.1"/>
    </source>
</evidence>
<protein>
    <recommendedName>
        <fullName evidence="5">Poly A polymerase head domain-containing protein</fullName>
    </recommendedName>
</protein>
<organism evidence="6 7">
    <name type="scientific">Lactuca virosa</name>
    <dbReference type="NCBI Taxonomy" id="75947"/>
    <lineage>
        <taxon>Eukaryota</taxon>
        <taxon>Viridiplantae</taxon>
        <taxon>Streptophyta</taxon>
        <taxon>Embryophyta</taxon>
        <taxon>Tracheophyta</taxon>
        <taxon>Spermatophyta</taxon>
        <taxon>Magnoliopsida</taxon>
        <taxon>eudicotyledons</taxon>
        <taxon>Gunneridae</taxon>
        <taxon>Pentapetalae</taxon>
        <taxon>asterids</taxon>
        <taxon>campanulids</taxon>
        <taxon>Asterales</taxon>
        <taxon>Asteraceae</taxon>
        <taxon>Cichorioideae</taxon>
        <taxon>Cichorieae</taxon>
        <taxon>Lactucinae</taxon>
        <taxon>Lactuca</taxon>
    </lineage>
</organism>
<dbReference type="Gene3D" id="3.30.460.10">
    <property type="entry name" value="Beta Polymerase, domain 2"/>
    <property type="match status" value="1"/>
</dbReference>
<dbReference type="AlphaFoldDB" id="A0AAU9PBS2"/>
<evidence type="ECO:0000256" key="2">
    <source>
        <dbReference type="ARBA" id="ARBA00022679"/>
    </source>
</evidence>
<accession>A0AAU9PBS2</accession>
<evidence type="ECO:0000259" key="5">
    <source>
        <dbReference type="Pfam" id="PF01743"/>
    </source>
</evidence>
<proteinExistence type="inferred from homology"/>
<dbReference type="PANTHER" id="PTHR13734">
    <property type="entry name" value="TRNA-NUCLEOTIDYLTRANSFERASE"/>
    <property type="match status" value="1"/>
</dbReference>
<gene>
    <name evidence="6" type="ORF">LVIROSA_LOCUS33258</name>
</gene>
<dbReference type="GO" id="GO:0003723">
    <property type="term" value="F:RNA binding"/>
    <property type="evidence" value="ECO:0007669"/>
    <property type="project" value="UniProtKB-KW"/>
</dbReference>
<dbReference type="InterPro" id="IPR002646">
    <property type="entry name" value="PolA_pol_head_dom"/>
</dbReference>
<sequence length="159" mass="18470">MKKKGSFNIYPTDKEKNLFYLLCQVIPHFNLETQLRVAGGWVRDKLLGQECNDIDIAIDNMLGHDFCMKVNEYLASTGEERKEFIEIRSNPDKSKHLETARMRIWIDFVNLITPNSKTAEFQVCDLVLQKRMHIEGILPLIACFITSIHVKLKISQEED</sequence>
<comment type="similarity">
    <text evidence="1 4">Belongs to the tRNA nucleotidyltransferase/poly(A) polymerase family.</text>
</comment>
<dbReference type="GO" id="GO:0001680">
    <property type="term" value="P:tRNA 3'-terminal CCA addition"/>
    <property type="evidence" value="ECO:0007669"/>
    <property type="project" value="UniProtKB-ARBA"/>
</dbReference>
<keyword evidence="2 4" id="KW-0808">Transferase</keyword>
<evidence type="ECO:0000256" key="1">
    <source>
        <dbReference type="ARBA" id="ARBA00007265"/>
    </source>
</evidence>
<name>A0AAU9PBS2_9ASTR</name>
<keyword evidence="3 4" id="KW-0694">RNA-binding</keyword>
<dbReference type="SUPFAM" id="SSF81301">
    <property type="entry name" value="Nucleotidyltransferase"/>
    <property type="match status" value="1"/>
</dbReference>
<dbReference type="EMBL" id="CAKMRJ010005567">
    <property type="protein sequence ID" value="CAH1447661.1"/>
    <property type="molecule type" value="Genomic_DNA"/>
</dbReference>
<dbReference type="InterPro" id="IPR043519">
    <property type="entry name" value="NT_sf"/>
</dbReference>
<evidence type="ECO:0000313" key="7">
    <source>
        <dbReference type="Proteomes" id="UP001157418"/>
    </source>
</evidence>
<dbReference type="PANTHER" id="PTHR13734:SF5">
    <property type="entry name" value="CCA TRNA NUCLEOTIDYLTRANSFERASE, MITOCHONDRIAL"/>
    <property type="match status" value="1"/>
</dbReference>
<comment type="caution">
    <text evidence="6">The sequence shown here is derived from an EMBL/GenBank/DDBJ whole genome shotgun (WGS) entry which is preliminary data.</text>
</comment>
<dbReference type="GO" id="GO:0052929">
    <property type="term" value="F:ATP:3'-cytidine-cytidine-tRNA adenylyltransferase activity"/>
    <property type="evidence" value="ECO:0007669"/>
    <property type="project" value="TreeGrafter"/>
</dbReference>